<protein>
    <submittedName>
        <fullName evidence="1">Uncharacterized protein</fullName>
    </submittedName>
</protein>
<gene>
    <name evidence="1" type="ORF">QYF61_023418</name>
</gene>
<organism evidence="1 2">
    <name type="scientific">Mycteria americana</name>
    <name type="common">Wood stork</name>
    <dbReference type="NCBI Taxonomy" id="33587"/>
    <lineage>
        <taxon>Eukaryota</taxon>
        <taxon>Metazoa</taxon>
        <taxon>Chordata</taxon>
        <taxon>Craniata</taxon>
        <taxon>Vertebrata</taxon>
        <taxon>Euteleostomi</taxon>
        <taxon>Archelosauria</taxon>
        <taxon>Archosauria</taxon>
        <taxon>Dinosauria</taxon>
        <taxon>Saurischia</taxon>
        <taxon>Theropoda</taxon>
        <taxon>Coelurosauria</taxon>
        <taxon>Aves</taxon>
        <taxon>Neognathae</taxon>
        <taxon>Neoaves</taxon>
        <taxon>Aequornithes</taxon>
        <taxon>Ciconiiformes</taxon>
        <taxon>Ciconiidae</taxon>
        <taxon>Mycteria</taxon>
    </lineage>
</organism>
<reference evidence="1 2" key="1">
    <citation type="journal article" date="2023" name="J. Hered.">
        <title>Chromosome-level genome of the wood stork (Mycteria americana) provides insight into avian chromosome evolution.</title>
        <authorList>
            <person name="Flamio R. Jr."/>
            <person name="Ramstad K.M."/>
        </authorList>
    </citation>
    <scope>NUCLEOTIDE SEQUENCE [LARGE SCALE GENOMIC DNA]</scope>
    <source>
        <strain evidence="1">JAX WOST 10</strain>
    </source>
</reference>
<proteinExistence type="predicted"/>
<dbReference type="EMBL" id="JAUNZN010000004">
    <property type="protein sequence ID" value="KAK4822918.1"/>
    <property type="molecule type" value="Genomic_DNA"/>
</dbReference>
<sequence length="95" mass="11111">MEFNKEKCQVLHLERNNPRHQYMLGATQLGSSFAEKDLGFPVDRQLTMSQQCALETKIESWAALNLVFHTVPHFKLYLFTRALVITLFLNKIFPR</sequence>
<evidence type="ECO:0000313" key="2">
    <source>
        <dbReference type="Proteomes" id="UP001333110"/>
    </source>
</evidence>
<accession>A0AAN7SA63</accession>
<dbReference type="Proteomes" id="UP001333110">
    <property type="component" value="Unassembled WGS sequence"/>
</dbReference>
<comment type="caution">
    <text evidence="1">The sequence shown here is derived from an EMBL/GenBank/DDBJ whole genome shotgun (WGS) entry which is preliminary data.</text>
</comment>
<evidence type="ECO:0000313" key="1">
    <source>
        <dbReference type="EMBL" id="KAK4822918.1"/>
    </source>
</evidence>
<dbReference type="AlphaFoldDB" id="A0AAN7SA63"/>
<name>A0AAN7SA63_MYCAM</name>
<keyword evidence="2" id="KW-1185">Reference proteome</keyword>